<dbReference type="PROSITE" id="PS51004">
    <property type="entry name" value="SEMA"/>
    <property type="match status" value="1"/>
</dbReference>
<keyword evidence="5" id="KW-1015">Disulfide bond</keyword>
<accession>A0A2S2PGP3</accession>
<evidence type="ECO:0000256" key="7">
    <source>
        <dbReference type="PROSITE-ProRule" id="PRU00352"/>
    </source>
</evidence>
<dbReference type="InterPro" id="IPR027231">
    <property type="entry name" value="Semaphorin"/>
</dbReference>
<dbReference type="PANTHER" id="PTHR11036:SF131">
    <property type="entry name" value="MIP07328P"/>
    <property type="match status" value="1"/>
</dbReference>
<dbReference type="GO" id="GO:0071526">
    <property type="term" value="P:semaphorin-plexin signaling pathway"/>
    <property type="evidence" value="ECO:0007669"/>
    <property type="project" value="TreeGrafter"/>
</dbReference>
<dbReference type="SUPFAM" id="SSF101912">
    <property type="entry name" value="Sema domain"/>
    <property type="match status" value="1"/>
</dbReference>
<evidence type="ECO:0000256" key="1">
    <source>
        <dbReference type="ARBA" id="ARBA00004370"/>
    </source>
</evidence>
<reference evidence="11" key="1">
    <citation type="submission" date="2018-04" db="EMBL/GenBank/DDBJ databases">
        <title>Transcriptome of Schizaphis graminum biotype I.</title>
        <authorList>
            <person name="Scully E.D."/>
            <person name="Geib S.M."/>
            <person name="Palmer N.A."/>
            <person name="Koch K."/>
            <person name="Bradshaw J."/>
            <person name="Heng-Moss T."/>
            <person name="Sarath G."/>
        </authorList>
    </citation>
    <scope>NUCLEOTIDE SEQUENCE</scope>
</reference>
<feature type="chain" id="PRO_5015533876" evidence="9">
    <location>
        <begin position="29"/>
        <end position="714"/>
    </location>
</feature>
<dbReference type="SUPFAM" id="SSF103575">
    <property type="entry name" value="Plexin repeat"/>
    <property type="match status" value="1"/>
</dbReference>
<keyword evidence="2" id="KW-0221">Differentiation</keyword>
<comment type="caution">
    <text evidence="7">Lacks conserved residue(s) required for the propagation of feature annotation.</text>
</comment>
<evidence type="ECO:0000256" key="9">
    <source>
        <dbReference type="SAM" id="SignalP"/>
    </source>
</evidence>
<dbReference type="InterPro" id="IPR015943">
    <property type="entry name" value="WD40/YVTN_repeat-like_dom_sf"/>
</dbReference>
<keyword evidence="3" id="KW-0524">Neurogenesis</keyword>
<feature type="signal peptide" evidence="9">
    <location>
        <begin position="1"/>
        <end position="28"/>
    </location>
</feature>
<dbReference type="PANTHER" id="PTHR11036">
    <property type="entry name" value="SEMAPHORIN"/>
    <property type="match status" value="1"/>
</dbReference>
<name>A0A2S2PGP3_SCHGA</name>
<dbReference type="GO" id="GO:0030335">
    <property type="term" value="P:positive regulation of cell migration"/>
    <property type="evidence" value="ECO:0007669"/>
    <property type="project" value="TreeGrafter"/>
</dbReference>
<dbReference type="Pfam" id="PF01403">
    <property type="entry name" value="Sema"/>
    <property type="match status" value="1"/>
</dbReference>
<organism evidence="11">
    <name type="scientific">Schizaphis graminum</name>
    <name type="common">Green bug aphid</name>
    <dbReference type="NCBI Taxonomy" id="13262"/>
    <lineage>
        <taxon>Eukaryota</taxon>
        <taxon>Metazoa</taxon>
        <taxon>Ecdysozoa</taxon>
        <taxon>Arthropoda</taxon>
        <taxon>Hexapoda</taxon>
        <taxon>Insecta</taxon>
        <taxon>Pterygota</taxon>
        <taxon>Neoptera</taxon>
        <taxon>Paraneoptera</taxon>
        <taxon>Hemiptera</taxon>
        <taxon>Sternorrhyncha</taxon>
        <taxon>Aphidomorpha</taxon>
        <taxon>Aphidoidea</taxon>
        <taxon>Aphididae</taxon>
        <taxon>Aphidini</taxon>
        <taxon>Schizaphis</taxon>
    </lineage>
</organism>
<keyword evidence="8" id="KW-1133">Transmembrane helix</keyword>
<dbReference type="GO" id="GO:0045499">
    <property type="term" value="F:chemorepellent activity"/>
    <property type="evidence" value="ECO:0007669"/>
    <property type="project" value="TreeGrafter"/>
</dbReference>
<comment type="subcellular location">
    <subcellularLocation>
        <location evidence="1">Membrane</location>
    </subcellularLocation>
</comment>
<evidence type="ECO:0000256" key="8">
    <source>
        <dbReference type="SAM" id="Phobius"/>
    </source>
</evidence>
<protein>
    <submittedName>
        <fullName evidence="11">Semaphorin-1A</fullName>
    </submittedName>
</protein>
<dbReference type="FunFam" id="2.130.10.10:FF:000346">
    <property type="entry name" value="Sema-1a, isoform D"/>
    <property type="match status" value="1"/>
</dbReference>
<dbReference type="SMART" id="SM00423">
    <property type="entry name" value="PSI"/>
    <property type="match status" value="1"/>
</dbReference>
<dbReference type="Pfam" id="PF01437">
    <property type="entry name" value="PSI"/>
    <property type="match status" value="1"/>
</dbReference>
<dbReference type="InterPro" id="IPR042068">
    <property type="entry name" value="SEM1A_sema_dom"/>
</dbReference>
<dbReference type="Gene3D" id="3.30.1680.10">
    <property type="entry name" value="ligand-binding face of the semaphorins, domain 2"/>
    <property type="match status" value="1"/>
</dbReference>
<dbReference type="InterPro" id="IPR001627">
    <property type="entry name" value="Semap_dom"/>
</dbReference>
<keyword evidence="9" id="KW-0732">Signal</keyword>
<evidence type="ECO:0000259" key="10">
    <source>
        <dbReference type="PROSITE" id="PS51004"/>
    </source>
</evidence>
<dbReference type="GO" id="GO:0005886">
    <property type="term" value="C:plasma membrane"/>
    <property type="evidence" value="ECO:0007669"/>
    <property type="project" value="TreeGrafter"/>
</dbReference>
<dbReference type="AlphaFoldDB" id="A0A2S2PGP3"/>
<proteinExistence type="predicted"/>
<feature type="domain" description="Sema" evidence="10">
    <location>
        <begin position="36"/>
        <end position="495"/>
    </location>
</feature>
<evidence type="ECO:0000256" key="5">
    <source>
        <dbReference type="ARBA" id="ARBA00023157"/>
    </source>
</evidence>
<evidence type="ECO:0000256" key="2">
    <source>
        <dbReference type="ARBA" id="ARBA00022782"/>
    </source>
</evidence>
<dbReference type="EMBL" id="GGMR01015984">
    <property type="protein sequence ID" value="MBY28603.1"/>
    <property type="molecule type" value="Transcribed_RNA"/>
</dbReference>
<dbReference type="Gene3D" id="2.130.10.10">
    <property type="entry name" value="YVTN repeat-like/Quinoprotein amine dehydrogenase"/>
    <property type="match status" value="1"/>
</dbReference>
<feature type="transmembrane region" description="Helical" evidence="8">
    <location>
        <begin position="607"/>
        <end position="634"/>
    </location>
</feature>
<sequence>MWGCSSCGTRCLVNLVIIFTVLISLAEAWQQNLPPKNSVRYGAFNSDQIFHGTKTATDYFKILLQDQTTALIGSRNVLYNISLDTMKENHKYYWNSSEANYEMCQLKGKSEDDCQNYIRVAYKKNDEELFVCGTNAFHPMCKIFNLTDGTKGVEEMDGRGRCPYDPLHNSTSIYTGDQLYSGTVADFSGSDPLIYKEPMRTERLDFKQLNDPNFVSSLEYKDYIFFFFREIAVEYINCGKAIYSRVARVCKHDKGGPHSYRDRWTSFLKARLNCSIPGEYPFYFDEIQDTSDILNTALTGIVDPIVYGVFNTPVNAISGSAVCMFNISDVIETFMGSFKDQEAMDSNWLPVKRIPEPRPGTCVEDSRTLPDVTVNFIKSHSLMDGAVPSLFSKPIFTRISLQSRLTSIAVDNQISGLKGQYYDILFMGTDDGRLVKGALHTNNGLPEFVNIEEVNLTSNNTKSLPVRTLNIIKSVDGKPGRIVITFDQHIISVPLDRCYLKTTCQECIDLQDPYCAWDGSHCVNHLEIKSSSKQHFVQSIGSSQNNVCPKVPFDDKIGHFSSLDDNNIDSNVPRCPSCAPCYTENVINSESVSDKTSEMPVISLGDVIGLLMMMCVLATLLVGFAAGFVCSRYFRHAADPFSSMAVHAHHQLNRLADMNGAAEIGTAPFLPCPNNKAPLNLLVNVTKCKNDTLEKNLDSAVENKTLQKVKKTYI</sequence>
<keyword evidence="8" id="KW-0812">Transmembrane</keyword>
<dbReference type="SMART" id="SM00630">
    <property type="entry name" value="Sema"/>
    <property type="match status" value="1"/>
</dbReference>
<gene>
    <name evidence="11" type="primary">SEMA-1A</name>
    <name evidence="11" type="ORF">g.131841</name>
</gene>
<dbReference type="CDD" id="cd11237">
    <property type="entry name" value="Sema_1A"/>
    <property type="match status" value="1"/>
</dbReference>
<keyword evidence="6" id="KW-0325">Glycoprotein</keyword>
<keyword evidence="4 8" id="KW-0472">Membrane</keyword>
<dbReference type="GO" id="GO:0007411">
    <property type="term" value="P:axon guidance"/>
    <property type="evidence" value="ECO:0007669"/>
    <property type="project" value="TreeGrafter"/>
</dbReference>
<evidence type="ECO:0000256" key="4">
    <source>
        <dbReference type="ARBA" id="ARBA00023136"/>
    </source>
</evidence>
<dbReference type="InterPro" id="IPR002165">
    <property type="entry name" value="Plexin_repeat"/>
</dbReference>
<dbReference type="InterPro" id="IPR016201">
    <property type="entry name" value="PSI"/>
</dbReference>
<evidence type="ECO:0000256" key="3">
    <source>
        <dbReference type="ARBA" id="ARBA00022902"/>
    </source>
</evidence>
<dbReference type="InterPro" id="IPR036352">
    <property type="entry name" value="Semap_dom_sf"/>
</dbReference>
<evidence type="ECO:0000256" key="6">
    <source>
        <dbReference type="ARBA" id="ARBA00023180"/>
    </source>
</evidence>
<dbReference type="GO" id="GO:0030215">
    <property type="term" value="F:semaphorin receptor binding"/>
    <property type="evidence" value="ECO:0007669"/>
    <property type="project" value="InterPro"/>
</dbReference>
<evidence type="ECO:0000313" key="11">
    <source>
        <dbReference type="EMBL" id="MBY28603.1"/>
    </source>
</evidence>